<dbReference type="AlphaFoldDB" id="A0A811Q225"/>
<sequence>MELLLSDEGLAVLVPIVVYWAYCGLHATLGQSMYMDKYRLHPSTHEDSKNHVSKRQVISNVLKQQLVQVAMVTMVMMFKEYMYRRLQFSSGAQLVLYVCAGVFVKHMVNPALGRAHGLQWPHQGLTPLPQLPCANQPSWQFE</sequence>
<accession>A0A811Q225</accession>
<keyword evidence="1" id="KW-1133">Transmembrane helix</keyword>
<dbReference type="EMBL" id="CAJGYO010000008">
    <property type="protein sequence ID" value="CAD6252193.1"/>
    <property type="molecule type" value="Genomic_DNA"/>
</dbReference>
<gene>
    <name evidence="2" type="ORF">NCGR_LOCUS35920</name>
</gene>
<dbReference type="Proteomes" id="UP000604825">
    <property type="component" value="Unassembled WGS sequence"/>
</dbReference>
<name>A0A811Q225_9POAL</name>
<keyword evidence="1" id="KW-0472">Membrane</keyword>
<keyword evidence="1" id="KW-0812">Transmembrane</keyword>
<reference evidence="2" key="1">
    <citation type="submission" date="2020-10" db="EMBL/GenBank/DDBJ databases">
        <authorList>
            <person name="Han B."/>
            <person name="Lu T."/>
            <person name="Zhao Q."/>
            <person name="Huang X."/>
            <person name="Zhao Y."/>
        </authorList>
    </citation>
    <scope>NUCLEOTIDE SEQUENCE</scope>
</reference>
<comment type="caution">
    <text evidence="2">The sequence shown here is derived from an EMBL/GenBank/DDBJ whole genome shotgun (WGS) entry which is preliminary data.</text>
</comment>
<evidence type="ECO:0000256" key="1">
    <source>
        <dbReference type="SAM" id="Phobius"/>
    </source>
</evidence>
<proteinExistence type="predicted"/>
<feature type="transmembrane region" description="Helical" evidence="1">
    <location>
        <begin position="86"/>
        <end position="104"/>
    </location>
</feature>
<evidence type="ECO:0000313" key="2">
    <source>
        <dbReference type="EMBL" id="CAD6252193.1"/>
    </source>
</evidence>
<dbReference type="OrthoDB" id="1730905at2759"/>
<keyword evidence="3" id="KW-1185">Reference proteome</keyword>
<organism evidence="2 3">
    <name type="scientific">Miscanthus lutarioriparius</name>
    <dbReference type="NCBI Taxonomy" id="422564"/>
    <lineage>
        <taxon>Eukaryota</taxon>
        <taxon>Viridiplantae</taxon>
        <taxon>Streptophyta</taxon>
        <taxon>Embryophyta</taxon>
        <taxon>Tracheophyta</taxon>
        <taxon>Spermatophyta</taxon>
        <taxon>Magnoliopsida</taxon>
        <taxon>Liliopsida</taxon>
        <taxon>Poales</taxon>
        <taxon>Poaceae</taxon>
        <taxon>PACMAD clade</taxon>
        <taxon>Panicoideae</taxon>
        <taxon>Andropogonodae</taxon>
        <taxon>Andropogoneae</taxon>
        <taxon>Saccharinae</taxon>
        <taxon>Miscanthus</taxon>
    </lineage>
</organism>
<evidence type="ECO:0000313" key="3">
    <source>
        <dbReference type="Proteomes" id="UP000604825"/>
    </source>
</evidence>
<protein>
    <submittedName>
        <fullName evidence="2">Uncharacterized protein</fullName>
    </submittedName>
</protein>
<feature type="transmembrane region" description="Helical" evidence="1">
    <location>
        <begin position="12"/>
        <end position="29"/>
    </location>
</feature>